<comment type="caution">
    <text evidence="1">The sequence shown here is derived from an EMBL/GenBank/DDBJ whole genome shotgun (WGS) entry which is preliminary data.</text>
</comment>
<evidence type="ECO:0000313" key="1">
    <source>
        <dbReference type="EMBL" id="PIP52577.1"/>
    </source>
</evidence>
<evidence type="ECO:0000313" key="2">
    <source>
        <dbReference type="Proteomes" id="UP000231081"/>
    </source>
</evidence>
<sequence>MTGTNGFTTKSDLKKLKQCWQQQIDPVMIEIAKHREKEVFHWHQYDRILNMFNKIAKKVGVAAED</sequence>
<protein>
    <submittedName>
        <fullName evidence="1">Uncharacterized protein</fullName>
    </submittedName>
</protein>
<dbReference type="Proteomes" id="UP000231081">
    <property type="component" value="Unassembled WGS sequence"/>
</dbReference>
<dbReference type="EMBL" id="PCSQ01000018">
    <property type="protein sequence ID" value="PIP52577.1"/>
    <property type="molecule type" value="Genomic_DNA"/>
</dbReference>
<organism evidence="1 2">
    <name type="scientific">Candidatus Beckwithbacteria bacterium CG23_combo_of_CG06-09_8_20_14_all_47_9</name>
    <dbReference type="NCBI Taxonomy" id="1974498"/>
    <lineage>
        <taxon>Bacteria</taxon>
        <taxon>Candidatus Beckwithiibacteriota</taxon>
    </lineage>
</organism>
<proteinExistence type="predicted"/>
<gene>
    <name evidence="1" type="ORF">COX09_00760</name>
</gene>
<reference evidence="1 2" key="1">
    <citation type="submission" date="2017-09" db="EMBL/GenBank/DDBJ databases">
        <title>Depth-based differentiation of microbial function through sediment-hosted aquifers and enrichment of novel symbionts in the deep terrestrial subsurface.</title>
        <authorList>
            <person name="Probst A.J."/>
            <person name="Ladd B."/>
            <person name="Jarett J.K."/>
            <person name="Geller-Mcgrath D.E."/>
            <person name="Sieber C.M."/>
            <person name="Emerson J.B."/>
            <person name="Anantharaman K."/>
            <person name="Thomas B.C."/>
            <person name="Malmstrom R."/>
            <person name="Stieglmeier M."/>
            <person name="Klingl A."/>
            <person name="Woyke T."/>
            <person name="Ryan C.M."/>
            <person name="Banfield J.F."/>
        </authorList>
    </citation>
    <scope>NUCLEOTIDE SEQUENCE [LARGE SCALE GENOMIC DNA]</scope>
    <source>
        <strain evidence="1">CG23_combo_of_CG06-09_8_20_14_all_47_9</strain>
    </source>
</reference>
<accession>A0A2H0B4I2</accession>
<name>A0A2H0B4I2_9BACT</name>
<dbReference type="AlphaFoldDB" id="A0A2H0B4I2"/>